<evidence type="ECO:0000256" key="10">
    <source>
        <dbReference type="SAM" id="Phobius"/>
    </source>
</evidence>
<dbReference type="InterPro" id="IPR023299">
    <property type="entry name" value="ATPase_P-typ_cyto_dom_N"/>
</dbReference>
<sequence length="985" mass="103760">MVVFLMDGHCAPARVVRHSTAARRLRLEVPDLRWNTFLGKRLERTFATWPGVEEVSAEPRTGRLLVRYAPQAPLLARLRQEPDTQTAHGPTPRQARPTRSARRGPREPWHAMTVDAVVARLDGTDHGLTSEEAARRLKRYGPNAVQEEAPRSRLAMMGSQLATVPTLLLLGSAGASALAGDGLEATAILTVVGLNAGIGYRIERRNQELLASWQKLEAGAAQVLRGGVLLTVPVAELVPGDVVLLRAGDVLPADMRVLETHRLSADEAILTGESEPQPKQAAPVDARAPLAERTSLLFAGTSVASGHGRALVVATGADTEMARVRELVAQESAPSTPLTRKLGQLDRRVAVASVGAAALSALAGLAHGRSGPQVLRGAVALGVAALPEGMPLVATAALVRAMQRLHARGMVVRRVSAAEALGGVTVICADKTGTLTRNEMRLEVLDVGEGPVELSSLRVRPQAVLEHPPTLALALGLLNSDVDIHHRGKTLEVSGSATEKALVAAAHAAGLDGTELRRAFPRRHLRERSEAIHYVLSVHHAPGDGRVAFIKGAPEQVLGMCERDSRGPLDARRREQLARRNDALAADGLRVLALAWRRLAGNDGPAPTEGYTFVGFVGLRDPLREGAAESVRQARRAGIRTVVLTGDQPRTAEAVARQVGLEGPPLTPHELAELLELSGEALSDRLAHTAVLARVAPEDKRKLVKALRAQGAIVAMAGDGINDAPALRAADVGVAVGVRSSDMARAVADVVMASEDLRSIMSAVGEGRIVQDNLRRALRFLFATNLSEMALVLGASLLGLPEPLSPLQLLWINLLTDTLPGIALALEPGDPAILDRPPAPPGMPLLPRPAALRVARDGALMAGVGGLGLALGGPPLAFGTLTAVQLGYSAVCRAPREARRHVSTGGEWRLFAFVGGAAALHAAALTLPPLRRVLRLPAPTPLTFGGLAAGLLLPALVGMAPARGGQVVRRARRVTDTTSSLETPS</sequence>
<dbReference type="Gene3D" id="2.70.150.10">
    <property type="entry name" value="Calcium-transporting ATPase, cytoplasmic transduction domain A"/>
    <property type="match status" value="1"/>
</dbReference>
<dbReference type="SFLD" id="SFLDG00002">
    <property type="entry name" value="C1.7:_P-type_atpase_like"/>
    <property type="match status" value="1"/>
</dbReference>
<evidence type="ECO:0000256" key="2">
    <source>
        <dbReference type="ARBA" id="ARBA00005675"/>
    </source>
</evidence>
<feature type="transmembrane region" description="Helical" evidence="10">
    <location>
        <begin position="859"/>
        <end position="888"/>
    </location>
</feature>
<dbReference type="GO" id="GO:1902600">
    <property type="term" value="P:proton transmembrane transport"/>
    <property type="evidence" value="ECO:0007669"/>
    <property type="project" value="TreeGrafter"/>
</dbReference>
<dbReference type="SUPFAM" id="SSF81653">
    <property type="entry name" value="Calcium ATPase, transduction domain A"/>
    <property type="match status" value="1"/>
</dbReference>
<dbReference type="PROSITE" id="PS00154">
    <property type="entry name" value="ATPASE_E1_E2"/>
    <property type="match status" value="1"/>
</dbReference>
<dbReference type="GO" id="GO:0005391">
    <property type="term" value="F:P-type sodium:potassium-exchanging transporter activity"/>
    <property type="evidence" value="ECO:0007669"/>
    <property type="project" value="TreeGrafter"/>
</dbReference>
<dbReference type="Pfam" id="PF00689">
    <property type="entry name" value="Cation_ATPase_C"/>
    <property type="match status" value="1"/>
</dbReference>
<dbReference type="SMART" id="SM00831">
    <property type="entry name" value="Cation_ATPase_N"/>
    <property type="match status" value="1"/>
</dbReference>
<dbReference type="EMBL" id="CP034669">
    <property type="protein sequence ID" value="QAT84588.1"/>
    <property type="molecule type" value="Genomic_DNA"/>
</dbReference>
<dbReference type="GO" id="GO:0030007">
    <property type="term" value="P:intracellular potassium ion homeostasis"/>
    <property type="evidence" value="ECO:0007669"/>
    <property type="project" value="TreeGrafter"/>
</dbReference>
<evidence type="ECO:0000256" key="6">
    <source>
        <dbReference type="ARBA" id="ARBA00022967"/>
    </source>
</evidence>
<feature type="transmembrane region" description="Helical" evidence="10">
    <location>
        <begin position="908"/>
        <end position="930"/>
    </location>
</feature>
<dbReference type="PANTHER" id="PTHR43294">
    <property type="entry name" value="SODIUM/POTASSIUM-TRANSPORTING ATPASE SUBUNIT ALPHA"/>
    <property type="match status" value="1"/>
</dbReference>
<dbReference type="GO" id="GO:0036376">
    <property type="term" value="P:sodium ion export across plasma membrane"/>
    <property type="evidence" value="ECO:0007669"/>
    <property type="project" value="TreeGrafter"/>
</dbReference>
<feature type="transmembrane region" description="Helical" evidence="10">
    <location>
        <begin position="942"/>
        <end position="962"/>
    </location>
</feature>
<evidence type="ECO:0000256" key="4">
    <source>
        <dbReference type="ARBA" id="ARBA00022741"/>
    </source>
</evidence>
<dbReference type="GO" id="GO:1990573">
    <property type="term" value="P:potassium ion import across plasma membrane"/>
    <property type="evidence" value="ECO:0007669"/>
    <property type="project" value="TreeGrafter"/>
</dbReference>
<feature type="domain" description="Cation-transporting P-type ATPase N-terminal" evidence="11">
    <location>
        <begin position="108"/>
        <end position="181"/>
    </location>
</feature>
<feature type="region of interest" description="Disordered" evidence="9">
    <location>
        <begin position="80"/>
        <end position="109"/>
    </location>
</feature>
<dbReference type="Pfam" id="PF13246">
    <property type="entry name" value="Cation_ATPase"/>
    <property type="match status" value="1"/>
</dbReference>
<keyword evidence="8 10" id="KW-0472">Membrane</keyword>
<evidence type="ECO:0000313" key="12">
    <source>
        <dbReference type="EMBL" id="QAT84588.1"/>
    </source>
</evidence>
<dbReference type="GO" id="GO:0006883">
    <property type="term" value="P:intracellular sodium ion homeostasis"/>
    <property type="evidence" value="ECO:0007669"/>
    <property type="project" value="TreeGrafter"/>
</dbReference>
<keyword evidence="5" id="KW-0067">ATP-binding</keyword>
<dbReference type="SFLD" id="SFLDF00027">
    <property type="entry name" value="p-type_atpase"/>
    <property type="match status" value="1"/>
</dbReference>
<keyword evidence="7 10" id="KW-1133">Transmembrane helix</keyword>
<comment type="similarity">
    <text evidence="2">Belongs to the cation transport ATPase (P-type) (TC 3.A.3) family. Type IIA subfamily.</text>
</comment>
<reference evidence="12 13" key="1">
    <citation type="submission" date="2018-12" db="EMBL/GenBank/DDBJ databases">
        <title>Complete Genome Sequence of the Corallopyronin A producing Myxobacterium Corallococcus coralloides B035.</title>
        <authorList>
            <person name="Bouhired S.M."/>
            <person name="Rupp O."/>
            <person name="Blom J."/>
            <person name="Schaeberle T.F."/>
            <person name="Kehraus S."/>
            <person name="Schiefer A."/>
            <person name="Pfarr K."/>
            <person name="Goesmann A."/>
            <person name="Hoerauf A."/>
            <person name="Koenig G.M."/>
        </authorList>
    </citation>
    <scope>NUCLEOTIDE SEQUENCE [LARGE SCALE GENOMIC DNA]</scope>
    <source>
        <strain evidence="12 13">B035</strain>
    </source>
</reference>
<evidence type="ECO:0000256" key="3">
    <source>
        <dbReference type="ARBA" id="ARBA00022692"/>
    </source>
</evidence>
<dbReference type="RefSeq" id="WP_128796501.1">
    <property type="nucleotide sequence ID" value="NZ_CP034669.1"/>
</dbReference>
<dbReference type="InterPro" id="IPR023298">
    <property type="entry name" value="ATPase_P-typ_TM_dom_sf"/>
</dbReference>
<dbReference type="InterPro" id="IPR023214">
    <property type="entry name" value="HAD_sf"/>
</dbReference>
<evidence type="ECO:0000256" key="8">
    <source>
        <dbReference type="ARBA" id="ARBA00023136"/>
    </source>
</evidence>
<dbReference type="SUPFAM" id="SSF56784">
    <property type="entry name" value="HAD-like"/>
    <property type="match status" value="1"/>
</dbReference>
<accession>A0A410RRT2</accession>
<evidence type="ECO:0000313" key="13">
    <source>
        <dbReference type="Proteomes" id="UP000288758"/>
    </source>
</evidence>
<dbReference type="InterPro" id="IPR018303">
    <property type="entry name" value="ATPase_P-typ_P_site"/>
</dbReference>
<protein>
    <submittedName>
        <fullName evidence="12">Cation-transporting ATPase</fullName>
    </submittedName>
</protein>
<evidence type="ECO:0000256" key="1">
    <source>
        <dbReference type="ARBA" id="ARBA00004141"/>
    </source>
</evidence>
<dbReference type="InterPro" id="IPR059000">
    <property type="entry name" value="ATPase_P-type_domA"/>
</dbReference>
<evidence type="ECO:0000256" key="7">
    <source>
        <dbReference type="ARBA" id="ARBA00022989"/>
    </source>
</evidence>
<dbReference type="InterPro" id="IPR036412">
    <property type="entry name" value="HAD-like_sf"/>
</dbReference>
<dbReference type="InterPro" id="IPR001757">
    <property type="entry name" value="P_typ_ATPase"/>
</dbReference>
<keyword evidence="4" id="KW-0547">Nucleotide-binding</keyword>
<dbReference type="AlphaFoldDB" id="A0A410RRT2"/>
<dbReference type="InterPro" id="IPR004014">
    <property type="entry name" value="ATPase_P-typ_cation-transptr_N"/>
</dbReference>
<keyword evidence="3 10" id="KW-0812">Transmembrane</keyword>
<gene>
    <name evidence="12" type="primary">pacL</name>
    <name evidence="12" type="ORF">EJ065_3019</name>
</gene>
<evidence type="ECO:0000256" key="5">
    <source>
        <dbReference type="ARBA" id="ARBA00022840"/>
    </source>
</evidence>
<dbReference type="PRINTS" id="PR00119">
    <property type="entry name" value="CATATPASE"/>
</dbReference>
<dbReference type="Gene3D" id="3.40.50.1000">
    <property type="entry name" value="HAD superfamily/HAD-like"/>
    <property type="match status" value="1"/>
</dbReference>
<dbReference type="GO" id="GO:0005524">
    <property type="term" value="F:ATP binding"/>
    <property type="evidence" value="ECO:0007669"/>
    <property type="project" value="UniProtKB-KW"/>
</dbReference>
<keyword evidence="6" id="KW-1278">Translocase</keyword>
<dbReference type="PRINTS" id="PR00120">
    <property type="entry name" value="HATPASE"/>
</dbReference>
<dbReference type="SUPFAM" id="SSF81660">
    <property type="entry name" value="Metal cation-transporting ATPase, ATP-binding domain N"/>
    <property type="match status" value="1"/>
</dbReference>
<dbReference type="SFLD" id="SFLDS00003">
    <property type="entry name" value="Haloacid_Dehalogenase"/>
    <property type="match status" value="1"/>
</dbReference>
<name>A0A410RRT2_CORCK</name>
<dbReference type="SUPFAM" id="SSF81665">
    <property type="entry name" value="Calcium ATPase, transmembrane domain M"/>
    <property type="match status" value="1"/>
</dbReference>
<dbReference type="Proteomes" id="UP000288758">
    <property type="component" value="Chromosome"/>
</dbReference>
<dbReference type="PANTHER" id="PTHR43294:SF20">
    <property type="entry name" value="P-TYPE ATPASE"/>
    <property type="match status" value="1"/>
</dbReference>
<dbReference type="NCBIfam" id="TIGR01494">
    <property type="entry name" value="ATPase_P-type"/>
    <property type="match status" value="2"/>
</dbReference>
<evidence type="ECO:0000256" key="9">
    <source>
        <dbReference type="SAM" id="MobiDB-lite"/>
    </source>
</evidence>
<dbReference type="InterPro" id="IPR050510">
    <property type="entry name" value="Cation_transp_ATPase_P-type"/>
</dbReference>
<dbReference type="InterPro" id="IPR006068">
    <property type="entry name" value="ATPase_P-typ_cation-transptr_C"/>
</dbReference>
<dbReference type="Gene3D" id="3.40.1110.10">
    <property type="entry name" value="Calcium-transporting ATPase, cytoplasmic domain N"/>
    <property type="match status" value="1"/>
</dbReference>
<dbReference type="InterPro" id="IPR044492">
    <property type="entry name" value="P_typ_ATPase_HD_dom"/>
</dbReference>
<evidence type="ECO:0000259" key="11">
    <source>
        <dbReference type="SMART" id="SM00831"/>
    </source>
</evidence>
<comment type="subcellular location">
    <subcellularLocation>
        <location evidence="1">Membrane</location>
        <topology evidence="1">Multi-pass membrane protein</topology>
    </subcellularLocation>
</comment>
<organism evidence="12 13">
    <name type="scientific">Corallococcus coralloides</name>
    <name type="common">Myxococcus coralloides</name>
    <dbReference type="NCBI Taxonomy" id="184914"/>
    <lineage>
        <taxon>Bacteria</taxon>
        <taxon>Pseudomonadati</taxon>
        <taxon>Myxococcota</taxon>
        <taxon>Myxococcia</taxon>
        <taxon>Myxococcales</taxon>
        <taxon>Cystobacterineae</taxon>
        <taxon>Myxococcaceae</taxon>
        <taxon>Corallococcus</taxon>
    </lineage>
</organism>
<dbReference type="Pfam" id="PF00122">
    <property type="entry name" value="E1-E2_ATPase"/>
    <property type="match status" value="1"/>
</dbReference>
<dbReference type="Pfam" id="PF00690">
    <property type="entry name" value="Cation_ATPase_N"/>
    <property type="match status" value="1"/>
</dbReference>
<dbReference type="Gene3D" id="1.20.1110.10">
    <property type="entry name" value="Calcium-transporting ATPase, transmembrane domain"/>
    <property type="match status" value="1"/>
</dbReference>
<dbReference type="GO" id="GO:0005886">
    <property type="term" value="C:plasma membrane"/>
    <property type="evidence" value="ECO:0007669"/>
    <property type="project" value="TreeGrafter"/>
</dbReference>
<proteinExistence type="inferred from homology"/>
<dbReference type="InterPro" id="IPR008250">
    <property type="entry name" value="ATPase_P-typ_transduc_dom_A_sf"/>
</dbReference>
<dbReference type="GO" id="GO:0016887">
    <property type="term" value="F:ATP hydrolysis activity"/>
    <property type="evidence" value="ECO:0007669"/>
    <property type="project" value="InterPro"/>
</dbReference>